<proteinExistence type="predicted"/>
<dbReference type="AlphaFoldDB" id="A0A4C1SXB9"/>
<protein>
    <submittedName>
        <fullName evidence="1">Uncharacterized protein</fullName>
    </submittedName>
</protein>
<keyword evidence="2" id="KW-1185">Reference proteome</keyword>
<organism evidence="1 2">
    <name type="scientific">Eumeta variegata</name>
    <name type="common">Bagworm moth</name>
    <name type="synonym">Eumeta japonica</name>
    <dbReference type="NCBI Taxonomy" id="151549"/>
    <lineage>
        <taxon>Eukaryota</taxon>
        <taxon>Metazoa</taxon>
        <taxon>Ecdysozoa</taxon>
        <taxon>Arthropoda</taxon>
        <taxon>Hexapoda</taxon>
        <taxon>Insecta</taxon>
        <taxon>Pterygota</taxon>
        <taxon>Neoptera</taxon>
        <taxon>Endopterygota</taxon>
        <taxon>Lepidoptera</taxon>
        <taxon>Glossata</taxon>
        <taxon>Ditrysia</taxon>
        <taxon>Tineoidea</taxon>
        <taxon>Psychidae</taxon>
        <taxon>Oiketicinae</taxon>
        <taxon>Eumeta</taxon>
    </lineage>
</organism>
<dbReference type="EMBL" id="BGZK01000019">
    <property type="protein sequence ID" value="GBP05671.1"/>
    <property type="molecule type" value="Genomic_DNA"/>
</dbReference>
<reference evidence="1 2" key="1">
    <citation type="journal article" date="2019" name="Commun. Biol.">
        <title>The bagworm genome reveals a unique fibroin gene that provides high tensile strength.</title>
        <authorList>
            <person name="Kono N."/>
            <person name="Nakamura H."/>
            <person name="Ohtoshi R."/>
            <person name="Tomita M."/>
            <person name="Numata K."/>
            <person name="Arakawa K."/>
        </authorList>
    </citation>
    <scope>NUCLEOTIDE SEQUENCE [LARGE SCALE GENOMIC DNA]</scope>
</reference>
<sequence length="107" mass="12093">MQHATTADPQEIVDFLRMSAVGMKRVRYLSILWNQYSIIWIEIRSGEADSRVSGAALPLIGRSVYESSKFQLQTSSELQIMKRRYKEILCIFQRAAPGPPAAGAYRA</sequence>
<evidence type="ECO:0000313" key="2">
    <source>
        <dbReference type="Proteomes" id="UP000299102"/>
    </source>
</evidence>
<evidence type="ECO:0000313" key="1">
    <source>
        <dbReference type="EMBL" id="GBP05671.1"/>
    </source>
</evidence>
<dbReference type="Proteomes" id="UP000299102">
    <property type="component" value="Unassembled WGS sequence"/>
</dbReference>
<accession>A0A4C1SXB9</accession>
<gene>
    <name evidence="1" type="ORF">EVAR_5019_1</name>
</gene>
<comment type="caution">
    <text evidence="1">The sequence shown here is derived from an EMBL/GenBank/DDBJ whole genome shotgun (WGS) entry which is preliminary data.</text>
</comment>
<name>A0A4C1SXB9_EUMVA</name>